<dbReference type="SUPFAM" id="SSF46785">
    <property type="entry name" value="Winged helix' DNA-binding domain"/>
    <property type="match status" value="1"/>
</dbReference>
<evidence type="ECO:0000313" key="2">
    <source>
        <dbReference type="Proteomes" id="UP000199331"/>
    </source>
</evidence>
<protein>
    <recommendedName>
        <fullName evidence="3">DNA-binding transcriptional regulator, MarR family</fullName>
    </recommendedName>
</protein>
<dbReference type="InterPro" id="IPR036388">
    <property type="entry name" value="WH-like_DNA-bd_sf"/>
</dbReference>
<accession>A0A1I5KIK1</accession>
<sequence>MLGGHLQILVDGRVYFPRIGTGGQVQKLLENFSNEFGRSGVEVFTIEGRIIIHLLNNGSSRIKELLHASGSSYRGFYLAIERLKAKGLVTADIDPNDRRARLIRLNEIPEQLRMMEAEC</sequence>
<dbReference type="Proteomes" id="UP000199331">
    <property type="component" value="Unassembled WGS sequence"/>
</dbReference>
<dbReference type="Gene3D" id="1.10.10.10">
    <property type="entry name" value="Winged helix-like DNA-binding domain superfamily/Winged helix DNA-binding domain"/>
    <property type="match status" value="1"/>
</dbReference>
<dbReference type="AlphaFoldDB" id="A0A1I5KIK1"/>
<name>A0A1I5KIK1_9SPHN</name>
<evidence type="ECO:0008006" key="3">
    <source>
        <dbReference type="Google" id="ProtNLM"/>
    </source>
</evidence>
<dbReference type="EMBL" id="FOWZ01000001">
    <property type="protein sequence ID" value="SFO84381.1"/>
    <property type="molecule type" value="Genomic_DNA"/>
</dbReference>
<organism evidence="1 2">
    <name type="scientific">Qipengyuania nanhaisediminis</name>
    <dbReference type="NCBI Taxonomy" id="604088"/>
    <lineage>
        <taxon>Bacteria</taxon>
        <taxon>Pseudomonadati</taxon>
        <taxon>Pseudomonadota</taxon>
        <taxon>Alphaproteobacteria</taxon>
        <taxon>Sphingomonadales</taxon>
        <taxon>Erythrobacteraceae</taxon>
        <taxon>Qipengyuania</taxon>
    </lineage>
</organism>
<reference evidence="2" key="1">
    <citation type="submission" date="2016-10" db="EMBL/GenBank/DDBJ databases">
        <authorList>
            <person name="Varghese N."/>
            <person name="Submissions S."/>
        </authorList>
    </citation>
    <scope>NUCLEOTIDE SEQUENCE [LARGE SCALE GENOMIC DNA]</scope>
    <source>
        <strain evidence="2">CGMCC 1.7715</strain>
    </source>
</reference>
<keyword evidence="2" id="KW-1185">Reference proteome</keyword>
<gene>
    <name evidence="1" type="ORF">SAMN04488060_0224</name>
</gene>
<dbReference type="InterPro" id="IPR036390">
    <property type="entry name" value="WH_DNA-bd_sf"/>
</dbReference>
<evidence type="ECO:0000313" key="1">
    <source>
        <dbReference type="EMBL" id="SFO84381.1"/>
    </source>
</evidence>
<proteinExistence type="predicted"/>